<comment type="caution">
    <text evidence="1">The sequence shown here is derived from an EMBL/GenBank/DDBJ whole genome shotgun (WGS) entry which is preliminary data.</text>
</comment>
<name>A0ACC0L892_RHOML</name>
<organism evidence="1 2">
    <name type="scientific">Rhododendron molle</name>
    <name type="common">Chinese azalea</name>
    <name type="synonym">Azalea mollis</name>
    <dbReference type="NCBI Taxonomy" id="49168"/>
    <lineage>
        <taxon>Eukaryota</taxon>
        <taxon>Viridiplantae</taxon>
        <taxon>Streptophyta</taxon>
        <taxon>Embryophyta</taxon>
        <taxon>Tracheophyta</taxon>
        <taxon>Spermatophyta</taxon>
        <taxon>Magnoliopsida</taxon>
        <taxon>eudicotyledons</taxon>
        <taxon>Gunneridae</taxon>
        <taxon>Pentapetalae</taxon>
        <taxon>asterids</taxon>
        <taxon>Ericales</taxon>
        <taxon>Ericaceae</taxon>
        <taxon>Ericoideae</taxon>
        <taxon>Rhodoreae</taxon>
        <taxon>Rhododendron</taxon>
    </lineage>
</organism>
<dbReference type="EMBL" id="CM046400">
    <property type="protein sequence ID" value="KAI8524924.1"/>
    <property type="molecule type" value="Genomic_DNA"/>
</dbReference>
<dbReference type="Proteomes" id="UP001062846">
    <property type="component" value="Chromosome 13"/>
</dbReference>
<sequence>MLESDDEKDENMGASSNGDDGDDDDDDDRIPLSIQLAALQAWSSIPAEERREAEVIRPWTGPVPFPHPDPESFAVLRGTLPDEPSIIDLGGDPNTVSSDSSPSSESSENVIVYSTDRDPSPSNAAPSEIREPPPSTDTRESIGQADIAAELIGAVTARLLREEE</sequence>
<accession>A0ACC0L892</accession>
<evidence type="ECO:0000313" key="2">
    <source>
        <dbReference type="Proteomes" id="UP001062846"/>
    </source>
</evidence>
<keyword evidence="2" id="KW-1185">Reference proteome</keyword>
<proteinExistence type="predicted"/>
<protein>
    <submittedName>
        <fullName evidence="1">Uncharacterized protein</fullName>
    </submittedName>
</protein>
<gene>
    <name evidence="1" type="ORF">RHMOL_Rhmol13G0187400</name>
</gene>
<evidence type="ECO:0000313" key="1">
    <source>
        <dbReference type="EMBL" id="KAI8524924.1"/>
    </source>
</evidence>
<reference evidence="1" key="1">
    <citation type="submission" date="2022-02" db="EMBL/GenBank/DDBJ databases">
        <title>Plant Genome Project.</title>
        <authorList>
            <person name="Zhang R.-G."/>
        </authorList>
    </citation>
    <scope>NUCLEOTIDE SEQUENCE</scope>
    <source>
        <strain evidence="1">AT1</strain>
    </source>
</reference>